<dbReference type="GO" id="GO:0030313">
    <property type="term" value="C:cell envelope"/>
    <property type="evidence" value="ECO:0007669"/>
    <property type="project" value="UniProtKB-SubCell"/>
</dbReference>
<dbReference type="InterPro" id="IPR006127">
    <property type="entry name" value="ZnuA-like"/>
</dbReference>
<evidence type="ECO:0000313" key="6">
    <source>
        <dbReference type="EMBL" id="GEL02706.1"/>
    </source>
</evidence>
<dbReference type="PANTHER" id="PTHR42953:SF1">
    <property type="entry name" value="METAL-BINDING PROTEIN HI_0362-RELATED"/>
    <property type="match status" value="1"/>
</dbReference>
<keyword evidence="2" id="KW-0813">Transport</keyword>
<keyword evidence="4 5" id="KW-0732">Signal</keyword>
<organism evidence="6 7">
    <name type="scientific">Swaminathania salitolerans</name>
    <dbReference type="NCBI Taxonomy" id="182838"/>
    <lineage>
        <taxon>Bacteria</taxon>
        <taxon>Pseudomonadati</taxon>
        <taxon>Pseudomonadota</taxon>
        <taxon>Alphaproteobacteria</taxon>
        <taxon>Acetobacterales</taxon>
        <taxon>Acetobacteraceae</taxon>
        <taxon>Swaminathania</taxon>
    </lineage>
</organism>
<evidence type="ECO:0000256" key="5">
    <source>
        <dbReference type="SAM" id="SignalP"/>
    </source>
</evidence>
<proteinExistence type="predicted"/>
<dbReference type="OrthoDB" id="9793396at2"/>
<dbReference type="Proteomes" id="UP000321405">
    <property type="component" value="Unassembled WGS sequence"/>
</dbReference>
<dbReference type="RefSeq" id="WP_147093781.1">
    <property type="nucleotide sequence ID" value="NZ_BJVC01000004.1"/>
</dbReference>
<evidence type="ECO:0000256" key="2">
    <source>
        <dbReference type="ARBA" id="ARBA00022448"/>
    </source>
</evidence>
<protein>
    <submittedName>
        <fullName evidence="6">Metal ABC transporter substrate-binding protein</fullName>
    </submittedName>
</protein>
<comment type="subcellular location">
    <subcellularLocation>
        <location evidence="1">Cell envelope</location>
    </subcellularLocation>
</comment>
<dbReference type="InterPro" id="IPR050492">
    <property type="entry name" value="Bact_metal-bind_prot9"/>
</dbReference>
<name>A0A511BQT5_9PROT</name>
<comment type="caution">
    <text evidence="6">The sequence shown here is derived from an EMBL/GenBank/DDBJ whole genome shotgun (WGS) entry which is preliminary data.</text>
</comment>
<evidence type="ECO:0000313" key="7">
    <source>
        <dbReference type="Proteomes" id="UP000321405"/>
    </source>
</evidence>
<evidence type="ECO:0000256" key="3">
    <source>
        <dbReference type="ARBA" id="ARBA00022723"/>
    </source>
</evidence>
<sequence length="296" mass="32699">MRQIFLLLVFCLILSAPVHAAPVRVFCAEAFWCDLARGLGGDAVRTESILVSPAVDPHDFQVTPVTVRALASADIVIWTGGHYDDWIPPLLAAQPDPGRQDIAIADLVPDTDRANPHLADDPAAARALIDRLSASLTTRLSRHPAGAEDSVMIERIAREKRRYDRQFDALTGRLDALRTRYAGLPVAVGEPVGGPVFRALGLRVVDADFALATMRHEDPSPRDVARLEDALRGREVRAFVTNPAMRVPSVIRLERIAREAGIPVVSLDEFPPPGLSWQDWMTDRIDRLQRALDRHE</sequence>
<dbReference type="GO" id="GO:0046872">
    <property type="term" value="F:metal ion binding"/>
    <property type="evidence" value="ECO:0007669"/>
    <property type="project" value="UniProtKB-KW"/>
</dbReference>
<dbReference type="EMBL" id="BJVC01000004">
    <property type="protein sequence ID" value="GEL02706.1"/>
    <property type="molecule type" value="Genomic_DNA"/>
</dbReference>
<gene>
    <name evidence="6" type="ORF">SSA02_18690</name>
</gene>
<dbReference type="AlphaFoldDB" id="A0A511BQT5"/>
<keyword evidence="7" id="KW-1185">Reference proteome</keyword>
<feature type="signal peptide" evidence="5">
    <location>
        <begin position="1"/>
        <end position="20"/>
    </location>
</feature>
<dbReference type="SUPFAM" id="SSF53807">
    <property type="entry name" value="Helical backbone' metal receptor"/>
    <property type="match status" value="1"/>
</dbReference>
<dbReference type="PANTHER" id="PTHR42953">
    <property type="entry name" value="HIGH-AFFINITY ZINC UPTAKE SYSTEM PROTEIN ZNUA-RELATED"/>
    <property type="match status" value="1"/>
</dbReference>
<dbReference type="GO" id="GO:0030001">
    <property type="term" value="P:metal ion transport"/>
    <property type="evidence" value="ECO:0007669"/>
    <property type="project" value="InterPro"/>
</dbReference>
<evidence type="ECO:0000256" key="4">
    <source>
        <dbReference type="ARBA" id="ARBA00022729"/>
    </source>
</evidence>
<dbReference type="Pfam" id="PF01297">
    <property type="entry name" value="ZnuA"/>
    <property type="match status" value="1"/>
</dbReference>
<feature type="chain" id="PRO_5022114708" evidence="5">
    <location>
        <begin position="21"/>
        <end position="296"/>
    </location>
</feature>
<reference evidence="6 7" key="1">
    <citation type="submission" date="2019-07" db="EMBL/GenBank/DDBJ databases">
        <title>Whole genome shotgun sequence of Swaminathania salitolerans NBRC 104436.</title>
        <authorList>
            <person name="Hosoyama A."/>
            <person name="Uohara A."/>
            <person name="Ohji S."/>
            <person name="Ichikawa N."/>
        </authorList>
    </citation>
    <scope>NUCLEOTIDE SEQUENCE [LARGE SCALE GENOMIC DNA]</scope>
    <source>
        <strain evidence="6 7">NBRC 104436</strain>
    </source>
</reference>
<dbReference type="Gene3D" id="3.40.50.1980">
    <property type="entry name" value="Nitrogenase molybdenum iron protein domain"/>
    <property type="match status" value="2"/>
</dbReference>
<keyword evidence="3" id="KW-0479">Metal-binding</keyword>
<accession>A0A511BQT5</accession>
<evidence type="ECO:0000256" key="1">
    <source>
        <dbReference type="ARBA" id="ARBA00004196"/>
    </source>
</evidence>